<sequence length="450" mass="48837">MGGTVTQPRVQYTVMSDWIGDRFTSDVGWTHLEQLVDLENRMAGSDGEREAAELTRDALAEVGAREARLEPFSIQGWTRGESSIHAGGTEQSCIALPRSPADVGSGPLVDLGYGLPSDFEAHDVAGAVVMVRSDIPSYYDRYIHRREKYYHAVENGAAGFIYRNHVEGCLPPTGSVGTADDPIGQVPAVGVSSEVGARLARRFDGEEVEVRVDADVHQAESQNVHAELGPDTDERVLVTSHVDAHDIAEGALDNGAGTAMVVELAAALANREDDLETRVEFVAYGAEEVGLVGSAHHAETTDHDSIKAIVNNDGVVRGRTLECYTHGFPELEAAAEDVADRFGHPIETIPRLGPHSDHWPFVQWGVPGYHVMSRTGNVGRGWGHTFADTLEKLEKRDLREQAILLTDLVVDLASDDLPIEHRSPEAIAADLEAQNLAEGMQITGDWPYDE</sequence>
<name>A0A346PFG6_9EURY</name>
<evidence type="ECO:0000313" key="23">
    <source>
        <dbReference type="EMBL" id="AXR78261.1"/>
    </source>
</evidence>
<dbReference type="InterPro" id="IPR039866">
    <property type="entry name" value="CPQ"/>
</dbReference>
<evidence type="ECO:0000256" key="6">
    <source>
        <dbReference type="ARBA" id="ARBA00022525"/>
    </source>
</evidence>
<dbReference type="Gene3D" id="3.50.30.30">
    <property type="match status" value="1"/>
</dbReference>
<evidence type="ECO:0000256" key="15">
    <source>
        <dbReference type="ARBA" id="ARBA00023049"/>
    </source>
</evidence>
<keyword evidence="18" id="KW-0458">Lysosome</keyword>
<evidence type="ECO:0000256" key="11">
    <source>
        <dbReference type="ARBA" id="ARBA00022801"/>
    </source>
</evidence>
<comment type="subunit">
    <text evidence="19">Homodimer. The monomeric form is inactive while the homodimer is active.</text>
</comment>
<evidence type="ECO:0000256" key="5">
    <source>
        <dbReference type="ARBA" id="ARBA00014116"/>
    </source>
</evidence>
<dbReference type="SUPFAM" id="SSF52025">
    <property type="entry name" value="PA domain"/>
    <property type="match status" value="1"/>
</dbReference>
<feature type="domain" description="Peptidase M28" evidence="22">
    <location>
        <begin position="223"/>
        <end position="402"/>
    </location>
</feature>
<evidence type="ECO:0000259" key="22">
    <source>
        <dbReference type="Pfam" id="PF04389"/>
    </source>
</evidence>
<feature type="domain" description="PA" evidence="21">
    <location>
        <begin position="105"/>
        <end position="199"/>
    </location>
</feature>
<proteinExistence type="predicted"/>
<evidence type="ECO:0000256" key="2">
    <source>
        <dbReference type="ARBA" id="ARBA00004371"/>
    </source>
</evidence>
<dbReference type="GO" id="GO:0046872">
    <property type="term" value="F:metal ion binding"/>
    <property type="evidence" value="ECO:0007669"/>
    <property type="project" value="UniProtKB-KW"/>
</dbReference>
<gene>
    <name evidence="23" type="ORF">AArc1_1941</name>
</gene>
<keyword evidence="7 23" id="KW-0121">Carboxypeptidase</keyword>
<evidence type="ECO:0000256" key="16">
    <source>
        <dbReference type="ARBA" id="ARBA00023145"/>
    </source>
</evidence>
<keyword evidence="16" id="KW-0865">Zymogen</keyword>
<keyword evidence="17" id="KW-0325">Glycoprotein</keyword>
<evidence type="ECO:0000256" key="17">
    <source>
        <dbReference type="ARBA" id="ARBA00023180"/>
    </source>
</evidence>
<evidence type="ECO:0000256" key="19">
    <source>
        <dbReference type="ARBA" id="ARBA00025833"/>
    </source>
</evidence>
<dbReference type="PANTHER" id="PTHR12053:SF3">
    <property type="entry name" value="CARBOXYPEPTIDASE Q"/>
    <property type="match status" value="1"/>
</dbReference>
<dbReference type="InterPro" id="IPR003137">
    <property type="entry name" value="PA_domain"/>
</dbReference>
<dbReference type="GO" id="GO:0005576">
    <property type="term" value="C:extracellular region"/>
    <property type="evidence" value="ECO:0007669"/>
    <property type="project" value="UniProtKB-SubCell"/>
</dbReference>
<evidence type="ECO:0000259" key="21">
    <source>
        <dbReference type="Pfam" id="PF02225"/>
    </source>
</evidence>
<evidence type="ECO:0000256" key="12">
    <source>
        <dbReference type="ARBA" id="ARBA00022824"/>
    </source>
</evidence>
<dbReference type="Gene3D" id="3.40.630.10">
    <property type="entry name" value="Zn peptidases"/>
    <property type="match status" value="1"/>
</dbReference>
<dbReference type="Pfam" id="PF04389">
    <property type="entry name" value="Peptidase_M28"/>
    <property type="match status" value="1"/>
</dbReference>
<evidence type="ECO:0000256" key="8">
    <source>
        <dbReference type="ARBA" id="ARBA00022670"/>
    </source>
</evidence>
<evidence type="ECO:0000256" key="7">
    <source>
        <dbReference type="ARBA" id="ARBA00022645"/>
    </source>
</evidence>
<accession>A0A346PFG6</accession>
<reference evidence="24" key="1">
    <citation type="submission" date="2017-10" db="EMBL/GenBank/DDBJ databases">
        <title>Phenotypic and genomic properties of facultatively anaerobic sulfur-reducing natronoarchaea from hypersaline soda lakes.</title>
        <authorList>
            <person name="Sorokin D.Y."/>
            <person name="Kublanov I.V."/>
            <person name="Roman P."/>
            <person name="Sinninghe Damste J.S."/>
            <person name="Golyshin P.N."/>
            <person name="Rojo D."/>
            <person name="Ciordia S."/>
            <person name="Mena Md.C."/>
            <person name="Ferrer M."/>
            <person name="Messina E."/>
            <person name="Smedile F."/>
            <person name="La Spada G."/>
            <person name="La Cono V."/>
            <person name="Yakimov M.M."/>
        </authorList>
    </citation>
    <scope>NUCLEOTIDE SEQUENCE [LARGE SCALE GENOMIC DNA]</scope>
    <source>
        <strain evidence="24">AArc1</strain>
    </source>
</reference>
<evidence type="ECO:0000256" key="9">
    <source>
        <dbReference type="ARBA" id="ARBA00022723"/>
    </source>
</evidence>
<dbReference type="AlphaFoldDB" id="A0A346PFG6"/>
<evidence type="ECO:0000256" key="14">
    <source>
        <dbReference type="ARBA" id="ARBA00023034"/>
    </source>
</evidence>
<keyword evidence="12" id="KW-0256">Endoplasmic reticulum</keyword>
<keyword evidence="10" id="KW-0732">Signal</keyword>
<keyword evidence="13" id="KW-0862">Zinc</keyword>
<dbReference type="EMBL" id="CP024047">
    <property type="protein sequence ID" value="AXR78261.1"/>
    <property type="molecule type" value="Genomic_DNA"/>
</dbReference>
<keyword evidence="6" id="KW-0964">Secreted</keyword>
<evidence type="ECO:0000256" key="13">
    <source>
        <dbReference type="ARBA" id="ARBA00022833"/>
    </source>
</evidence>
<evidence type="ECO:0000256" key="20">
    <source>
        <dbReference type="ARBA" id="ARBA00033328"/>
    </source>
</evidence>
<keyword evidence="15" id="KW-0482">Metalloprotease</keyword>
<dbReference type="InterPro" id="IPR007484">
    <property type="entry name" value="Peptidase_M28"/>
</dbReference>
<evidence type="ECO:0000256" key="4">
    <source>
        <dbReference type="ARBA" id="ARBA00004613"/>
    </source>
</evidence>
<organism evidence="23 24">
    <name type="scientific">Natrarchaeobaculum sulfurireducens</name>
    <dbReference type="NCBI Taxonomy" id="2044521"/>
    <lineage>
        <taxon>Archaea</taxon>
        <taxon>Methanobacteriati</taxon>
        <taxon>Methanobacteriota</taxon>
        <taxon>Stenosarchaea group</taxon>
        <taxon>Halobacteria</taxon>
        <taxon>Halobacteriales</taxon>
        <taxon>Natrialbaceae</taxon>
        <taxon>Natrarchaeobaculum</taxon>
    </lineage>
</organism>
<comment type="subcellular location">
    <subcellularLocation>
        <location evidence="1">Endoplasmic reticulum</location>
    </subcellularLocation>
    <subcellularLocation>
        <location evidence="3">Golgi apparatus</location>
    </subcellularLocation>
    <subcellularLocation>
        <location evidence="2">Lysosome</location>
    </subcellularLocation>
    <subcellularLocation>
        <location evidence="4">Secreted</location>
    </subcellularLocation>
</comment>
<dbReference type="InterPro" id="IPR046450">
    <property type="entry name" value="PA_dom_sf"/>
</dbReference>
<dbReference type="CDD" id="cd04819">
    <property type="entry name" value="PA_2"/>
    <property type="match status" value="1"/>
</dbReference>
<evidence type="ECO:0000256" key="18">
    <source>
        <dbReference type="ARBA" id="ARBA00023228"/>
    </source>
</evidence>
<dbReference type="PANTHER" id="PTHR12053">
    <property type="entry name" value="PROTEASE FAMILY M28 PLASMA GLUTAMATE CARBOXYPEPTIDASE-RELATED"/>
    <property type="match status" value="1"/>
</dbReference>
<dbReference type="KEGG" id="nan:AArc1_1941"/>
<evidence type="ECO:0000256" key="10">
    <source>
        <dbReference type="ARBA" id="ARBA00022729"/>
    </source>
</evidence>
<keyword evidence="11" id="KW-0378">Hydrolase</keyword>
<keyword evidence="8" id="KW-0645">Protease</keyword>
<dbReference type="GO" id="GO:0070573">
    <property type="term" value="F:metallodipeptidase activity"/>
    <property type="evidence" value="ECO:0007669"/>
    <property type="project" value="InterPro"/>
</dbReference>
<keyword evidence="14" id="KW-0333">Golgi apparatus</keyword>
<evidence type="ECO:0000256" key="1">
    <source>
        <dbReference type="ARBA" id="ARBA00004240"/>
    </source>
</evidence>
<dbReference type="GO" id="GO:0005764">
    <property type="term" value="C:lysosome"/>
    <property type="evidence" value="ECO:0007669"/>
    <property type="project" value="UniProtKB-SubCell"/>
</dbReference>
<dbReference type="GO" id="GO:0006508">
    <property type="term" value="P:proteolysis"/>
    <property type="evidence" value="ECO:0007669"/>
    <property type="project" value="UniProtKB-KW"/>
</dbReference>
<dbReference type="Proteomes" id="UP000258707">
    <property type="component" value="Chromosome"/>
</dbReference>
<keyword evidence="9" id="KW-0479">Metal-binding</keyword>
<dbReference type="Pfam" id="PF02225">
    <property type="entry name" value="PA"/>
    <property type="match status" value="1"/>
</dbReference>
<evidence type="ECO:0000313" key="24">
    <source>
        <dbReference type="Proteomes" id="UP000258707"/>
    </source>
</evidence>
<protein>
    <recommendedName>
        <fullName evidence="5">Carboxypeptidase Q</fullName>
    </recommendedName>
    <alternativeName>
        <fullName evidence="20">Plasma glutamate carboxypeptidase</fullName>
    </alternativeName>
</protein>
<evidence type="ECO:0000256" key="3">
    <source>
        <dbReference type="ARBA" id="ARBA00004555"/>
    </source>
</evidence>
<dbReference type="SUPFAM" id="SSF53187">
    <property type="entry name" value="Zn-dependent exopeptidases"/>
    <property type="match status" value="1"/>
</dbReference>
<dbReference type="GO" id="GO:0004180">
    <property type="term" value="F:carboxypeptidase activity"/>
    <property type="evidence" value="ECO:0007669"/>
    <property type="project" value="UniProtKB-KW"/>
</dbReference>